<accession>A0A9X4NJM2</accession>
<evidence type="ECO:0000256" key="3">
    <source>
        <dbReference type="ARBA" id="ARBA00022989"/>
    </source>
</evidence>
<feature type="transmembrane region" description="Helical" evidence="5">
    <location>
        <begin position="114"/>
        <end position="137"/>
    </location>
</feature>
<comment type="similarity">
    <text evidence="5">Belongs to the UPF0397 family.</text>
</comment>
<dbReference type="RefSeq" id="WP_278228613.1">
    <property type="nucleotide sequence ID" value="NZ_JAOWLY010000001.1"/>
</dbReference>
<dbReference type="EMBL" id="JAOWLY010000001">
    <property type="protein sequence ID" value="MDG4982681.1"/>
    <property type="molecule type" value="Genomic_DNA"/>
</dbReference>
<evidence type="ECO:0000256" key="2">
    <source>
        <dbReference type="ARBA" id="ARBA00022692"/>
    </source>
</evidence>
<comment type="subcellular location">
    <subcellularLocation>
        <location evidence="5">Cell membrane</location>
        <topology evidence="5">Multi-pass membrane protein</topology>
    </subcellularLocation>
</comment>
<feature type="transmembrane region" description="Helical" evidence="5">
    <location>
        <begin position="143"/>
        <end position="166"/>
    </location>
</feature>
<keyword evidence="2 5" id="KW-0812">Transmembrane</keyword>
<dbReference type="InterPro" id="IPR022914">
    <property type="entry name" value="UPF0397"/>
</dbReference>
<dbReference type="Gene3D" id="1.10.1760.20">
    <property type="match status" value="1"/>
</dbReference>
<reference evidence="6" key="2">
    <citation type="journal article" date="2023" name="Food Microbiol.">
        <title>Evaluation of the fermentation potential of lactic acid bacteria isolated from herbs, fruits and vegetables as starter cultures in nut-based milk alternatives.</title>
        <authorList>
            <person name="Huang W."/>
            <person name="Dong A."/>
            <person name="Pham H.T."/>
            <person name="Zhou C."/>
            <person name="Huo Z."/>
            <person name="Watjen A.P."/>
            <person name="Prakash S."/>
            <person name="Bang-Berthelsen C.H."/>
            <person name="Turner M.S."/>
        </authorList>
    </citation>
    <scope>NUCLEOTIDE SEQUENCE</scope>
    <source>
        <strain evidence="6">3</strain>
    </source>
</reference>
<dbReference type="Pfam" id="PF07155">
    <property type="entry name" value="ECF-ribofla_trS"/>
    <property type="match status" value="1"/>
</dbReference>
<dbReference type="PANTHER" id="PTHR37815">
    <property type="entry name" value="UPF0397 PROTEIN BC_2624-RELATED"/>
    <property type="match status" value="1"/>
</dbReference>
<feature type="transmembrane region" description="Helical" evidence="5">
    <location>
        <begin position="76"/>
        <end position="94"/>
    </location>
</feature>
<proteinExistence type="inferred from homology"/>
<dbReference type="InterPro" id="IPR009825">
    <property type="entry name" value="ECF_substrate-spec-like"/>
</dbReference>
<comment type="caution">
    <text evidence="6">The sequence shown here is derived from an EMBL/GenBank/DDBJ whole genome shotgun (WGS) entry which is preliminary data.</text>
</comment>
<keyword evidence="1 5" id="KW-1003">Cell membrane</keyword>
<name>A0A9X4NJM2_9LACT</name>
<evidence type="ECO:0000256" key="1">
    <source>
        <dbReference type="ARBA" id="ARBA00022475"/>
    </source>
</evidence>
<evidence type="ECO:0000313" key="6">
    <source>
        <dbReference type="EMBL" id="MDG4982681.1"/>
    </source>
</evidence>
<dbReference type="GO" id="GO:0005886">
    <property type="term" value="C:plasma membrane"/>
    <property type="evidence" value="ECO:0007669"/>
    <property type="project" value="UniProtKB-SubCell"/>
</dbReference>
<feature type="transmembrane region" description="Helical" evidence="5">
    <location>
        <begin position="6"/>
        <end position="27"/>
    </location>
</feature>
<evidence type="ECO:0000313" key="7">
    <source>
        <dbReference type="Proteomes" id="UP001152614"/>
    </source>
</evidence>
<organism evidence="6 7">
    <name type="scientific">Lactococcus lactis</name>
    <dbReference type="NCBI Taxonomy" id="1358"/>
    <lineage>
        <taxon>Bacteria</taxon>
        <taxon>Bacillati</taxon>
        <taxon>Bacillota</taxon>
        <taxon>Bacilli</taxon>
        <taxon>Lactobacillales</taxon>
        <taxon>Streptococcaceae</taxon>
        <taxon>Lactococcus</taxon>
    </lineage>
</organism>
<dbReference type="NCBIfam" id="NF010182">
    <property type="entry name" value="PRK13661.1"/>
    <property type="match status" value="1"/>
</dbReference>
<keyword evidence="4 5" id="KW-0472">Membrane</keyword>
<gene>
    <name evidence="6" type="ORF">OGZ51_00760</name>
</gene>
<dbReference type="HAMAP" id="MF_01572">
    <property type="entry name" value="UPF0397"/>
    <property type="match status" value="1"/>
</dbReference>
<dbReference type="Proteomes" id="UP001152614">
    <property type="component" value="Unassembled WGS sequence"/>
</dbReference>
<evidence type="ECO:0000256" key="4">
    <source>
        <dbReference type="ARBA" id="ARBA00023136"/>
    </source>
</evidence>
<dbReference type="AlphaFoldDB" id="A0A9X4NJM2"/>
<sequence>MKNNSVKIVVATGIGAALFVIIGWLINIPTPIPNTSIQLQYAVLALFSTLFGPLAGFLIGFIGHALKDSFLYGAPWWTWVLGSSLMGLFLAFGVKRETLTQGIFGNKEIIRFNIVQFLANVVVWGIIAPIGDVLVYSEPANKVFTQGIVAGLVNALTIAVAGTLLLKLYAATRTKSGSLDKE</sequence>
<keyword evidence="3 5" id="KW-1133">Transmembrane helix</keyword>
<reference evidence="6" key="1">
    <citation type="submission" date="2022-10" db="EMBL/GenBank/DDBJ databases">
        <authorList>
            <person name="Turner M.S."/>
            <person name="Huang W."/>
        </authorList>
    </citation>
    <scope>NUCLEOTIDE SEQUENCE</scope>
    <source>
        <strain evidence="6">3</strain>
    </source>
</reference>
<evidence type="ECO:0000256" key="5">
    <source>
        <dbReference type="HAMAP-Rule" id="MF_01572"/>
    </source>
</evidence>
<protein>
    <recommendedName>
        <fullName evidence="5">UPF0397 protein OGZ51_00760</fullName>
    </recommendedName>
</protein>
<feature type="transmembrane region" description="Helical" evidence="5">
    <location>
        <begin position="39"/>
        <end position="64"/>
    </location>
</feature>
<dbReference type="PANTHER" id="PTHR37815:SF3">
    <property type="entry name" value="UPF0397 PROTEIN SPR0429"/>
    <property type="match status" value="1"/>
</dbReference>